<dbReference type="RefSeq" id="WP_345564919.1">
    <property type="nucleotide sequence ID" value="NZ_BAAAZX010000010.1"/>
</dbReference>
<keyword evidence="4" id="KW-1185">Reference proteome</keyword>
<reference evidence="4" key="1">
    <citation type="journal article" date="2019" name="Int. J. Syst. Evol. Microbiol.">
        <title>The Global Catalogue of Microorganisms (GCM) 10K type strain sequencing project: providing services to taxonomists for standard genome sequencing and annotation.</title>
        <authorList>
            <consortium name="The Broad Institute Genomics Platform"/>
            <consortium name="The Broad Institute Genome Sequencing Center for Infectious Disease"/>
            <person name="Wu L."/>
            <person name="Ma J."/>
        </authorList>
    </citation>
    <scope>NUCLEOTIDE SEQUENCE [LARGE SCALE GENOMIC DNA]</scope>
    <source>
        <strain evidence="4">JCM 16924</strain>
    </source>
</reference>
<dbReference type="Proteomes" id="UP001500456">
    <property type="component" value="Unassembled WGS sequence"/>
</dbReference>
<feature type="chain" id="PRO_5045707228" evidence="2">
    <location>
        <begin position="30"/>
        <end position="886"/>
    </location>
</feature>
<evidence type="ECO:0000256" key="1">
    <source>
        <dbReference type="SAM" id="MobiDB-lite"/>
    </source>
</evidence>
<dbReference type="SUPFAM" id="SSF110296">
    <property type="entry name" value="Oligoxyloglucan reducing end-specific cellobiohydrolase"/>
    <property type="match status" value="1"/>
</dbReference>
<keyword evidence="2" id="KW-0732">Signal</keyword>
<dbReference type="SUPFAM" id="SSF50939">
    <property type="entry name" value="Sialidases"/>
    <property type="match status" value="1"/>
</dbReference>
<feature type="region of interest" description="Disordered" evidence="1">
    <location>
        <begin position="51"/>
        <end position="75"/>
    </location>
</feature>
<evidence type="ECO:0000256" key="2">
    <source>
        <dbReference type="SAM" id="SignalP"/>
    </source>
</evidence>
<dbReference type="InterPro" id="IPR036278">
    <property type="entry name" value="Sialidase_sf"/>
</dbReference>
<protein>
    <submittedName>
        <fullName evidence="3">Exo-alpha-sialidase</fullName>
    </submittedName>
</protein>
<dbReference type="EMBL" id="BAAAZX010000010">
    <property type="protein sequence ID" value="GAA3998221.1"/>
    <property type="molecule type" value="Genomic_DNA"/>
</dbReference>
<name>A0ABP7RJ28_9ACTN</name>
<organism evidence="3 4">
    <name type="scientific">Streptomyces plumbiresistens</name>
    <dbReference type="NCBI Taxonomy" id="511811"/>
    <lineage>
        <taxon>Bacteria</taxon>
        <taxon>Bacillati</taxon>
        <taxon>Actinomycetota</taxon>
        <taxon>Actinomycetes</taxon>
        <taxon>Kitasatosporales</taxon>
        <taxon>Streptomycetaceae</taxon>
        <taxon>Streptomyces</taxon>
    </lineage>
</organism>
<sequence>MSAPIRKRRWFTICAITASAALGALPASAAPGQHSSPFGARTLAQLADQRAQSTGGITAKAVTQDGDGDDGNEADEIAEGADQYAEARTSPGIVAPGAYGAAWSSLNKLPSTGGSWRNVTDLPYNSDDARYRDYDSNSSGGSGYVTGRMAAMAADDDGYVYAGSAGGGVWRSRSGGGHWQPISDKLSSQSTGALALDGGDRLWLGTGEATTNADAYLGSGVYVLSNPHHGTFSSRSRVGGDELESTTIHQLRFGGGKVWAATSAGVWSHSTKELSGAWKLEFAPNPGYLPGGSLASDPDAAYKNIANDIAIDPKDPSKVVLAVGWRSGDDYNGFYAKDAHGTWTRISSGLGDLPADADDVGNVTFARSADGSRYYAIDQSPEQLNTNPDSGLEGIYVSKSGSPTGPWTKIADYKGLAADGSALTSSGYMPGVQAWYNQFLTVDPADAEHVYAGLEEVYETKDGGSTWSTVGPYWNFGFSCWNIDPAKQTGDCHQTTHSDQHGVAIGSYHGKPYVYVGNDGGVYKRPVDGRQDASGHATDWTSLSDGTIDTLQYYSVGIGKDVDHGGVSVTGGLQDNGQSLLRSNDTVMGSNFGGDGGDTLTDPANGCNIAEEYVYLAVQVTQNCAVNDGSWVNDPSKITSYSVAPPDNETGEARFIAPLAADAKNSSTWIAGGRHVWVQTHGYAIRSGDEWTSAYDLGEGHTATAVAASGGKVYAAWCGPCNNQGFTRGIAVGNADGTGWHDITLPTTGAAGTVPNRYLSGFAIDPANPDHVYLTVSGFSRQWTEGPGAGAGHVFESKDGGTTWTDISGNLPDVPADSAVVTAGGGLAVATDLGVVYRAPGRTKWQRVGSLPAVAVLQLKLSPNGRTLYAATHGRGIYTIGVSGLR</sequence>
<gene>
    <name evidence="3" type="ORF">GCM10022232_39390</name>
</gene>
<dbReference type="InterPro" id="IPR015943">
    <property type="entry name" value="WD40/YVTN_repeat-like_dom_sf"/>
</dbReference>
<comment type="caution">
    <text evidence="3">The sequence shown here is derived from an EMBL/GenBank/DDBJ whole genome shotgun (WGS) entry which is preliminary data.</text>
</comment>
<feature type="compositionally biased region" description="Acidic residues" evidence="1">
    <location>
        <begin position="66"/>
        <end position="75"/>
    </location>
</feature>
<evidence type="ECO:0000313" key="4">
    <source>
        <dbReference type="Proteomes" id="UP001500456"/>
    </source>
</evidence>
<evidence type="ECO:0000313" key="3">
    <source>
        <dbReference type="EMBL" id="GAA3998221.1"/>
    </source>
</evidence>
<feature type="signal peptide" evidence="2">
    <location>
        <begin position="1"/>
        <end position="29"/>
    </location>
</feature>
<dbReference type="Gene3D" id="2.130.10.10">
    <property type="entry name" value="YVTN repeat-like/Quinoprotein amine dehydrogenase"/>
    <property type="match status" value="3"/>
</dbReference>
<proteinExistence type="predicted"/>
<accession>A0ABP7RJ28</accession>